<name>A0A6N7URA0_9FIRM</name>
<dbReference type="Proteomes" id="UP000434409">
    <property type="component" value="Unassembled WGS sequence"/>
</dbReference>
<dbReference type="Pfam" id="PF21117">
    <property type="entry name" value="MRB1590_C"/>
    <property type="match status" value="1"/>
</dbReference>
<dbReference type="InterPro" id="IPR046834">
    <property type="entry name" value="ABC_ATPase_C"/>
</dbReference>
<dbReference type="InterPro" id="IPR019195">
    <property type="entry name" value="ABC_ATPase_put"/>
</dbReference>
<reference evidence="4 5" key="1">
    <citation type="submission" date="2019-08" db="EMBL/GenBank/DDBJ databases">
        <title>In-depth cultivation of the pig gut microbiome towards novel bacterial diversity and tailored functional studies.</title>
        <authorList>
            <person name="Wylensek D."/>
            <person name="Hitch T.C.A."/>
            <person name="Clavel T."/>
        </authorList>
    </citation>
    <scope>NUCLEOTIDE SEQUENCE [LARGE SCALE GENOMIC DNA]</scope>
    <source>
        <strain evidence="4 5">68-1-5</strain>
    </source>
</reference>
<proteinExistence type="predicted"/>
<evidence type="ECO:0000259" key="2">
    <source>
        <dbReference type="Pfam" id="PF20446"/>
    </source>
</evidence>
<accession>A0A6N7URA0</accession>
<gene>
    <name evidence="4" type="ORF">FYJ34_01215</name>
</gene>
<dbReference type="PANTHER" id="PTHR38149:SF1">
    <property type="entry name" value="ATPASE"/>
    <property type="match status" value="1"/>
</dbReference>
<sequence length="567" mass="63541">MKTSEDLRKLLQEINHRSYPAYKGTKGQYQFGKYLLGIDHVQGDPFAAPSRLSIRVKGRTAGFPQDCYQEKHRRIAFADYLLRCFGKEIQSYSFQAKGSGKSGLISITRCRQEVLERTACQVRPDDGEILLRFEVGFPARGRTIQSDELVRILFDFIPKCVDKALLFRTADKKRLERVLFLADDYTFLQSGLKERGLVAFIANGSILPRESGISSRPMKDGIPFHTPDAMKVTIELPHKGVVEGMGIPEGITLIVGGGYHGKSTLLKALEAGVYPHIEGDGREYVATEASAVKIRSEDGRSIRGTDISMFIGELPNGKDTRSFYTEDASGSTSQAANITESIEAGTRLLLIDEDTSATNLMVRDELMQQVIQREMEPITPFIERVRSLYQTHGISSILVAGSSGSYFQVADEVIQMDKYEPIHITAMAKEKAAAYPGLEIPEDCPSISYSERKVFPDRKLNAGDRIKQKVQGLDSICINHEVIDMRYVEQLKDPEQLQALGQILLYMERSVFNGKKSLHQSVEETWAILEREGFSGLLGHALPGNLAMPRKQEIYACLNRYRPLEIR</sequence>
<dbReference type="EMBL" id="VULY01000018">
    <property type="protein sequence ID" value="MSR92928.1"/>
    <property type="molecule type" value="Genomic_DNA"/>
</dbReference>
<feature type="domain" description="ATPase of the ABC class N-terminal" evidence="2">
    <location>
        <begin position="5"/>
        <end position="167"/>
    </location>
</feature>
<evidence type="ECO:0000259" key="3">
    <source>
        <dbReference type="Pfam" id="PF21117"/>
    </source>
</evidence>
<dbReference type="Pfam" id="PF09818">
    <property type="entry name" value="ABC_ATPase"/>
    <property type="match status" value="1"/>
</dbReference>
<evidence type="ECO:0000259" key="1">
    <source>
        <dbReference type="Pfam" id="PF09818"/>
    </source>
</evidence>
<feature type="domain" description="ATPase of the ABC class C-terminal" evidence="1">
    <location>
        <begin position="172"/>
        <end position="434"/>
    </location>
</feature>
<organism evidence="4 5">
    <name type="scientific">Suipraeoptans intestinalis</name>
    <dbReference type="NCBI Taxonomy" id="2606628"/>
    <lineage>
        <taxon>Bacteria</taxon>
        <taxon>Bacillati</taxon>
        <taxon>Bacillota</taxon>
        <taxon>Clostridia</taxon>
        <taxon>Lachnospirales</taxon>
        <taxon>Lachnospiraceae</taxon>
        <taxon>Suipraeoptans</taxon>
    </lineage>
</organism>
<evidence type="ECO:0000313" key="5">
    <source>
        <dbReference type="Proteomes" id="UP000434409"/>
    </source>
</evidence>
<dbReference type="SUPFAM" id="SSF52540">
    <property type="entry name" value="P-loop containing nucleoside triphosphate hydrolases"/>
    <property type="match status" value="1"/>
</dbReference>
<dbReference type="AlphaFoldDB" id="A0A6N7URA0"/>
<comment type="caution">
    <text evidence="4">The sequence shown here is derived from an EMBL/GenBank/DDBJ whole genome shotgun (WGS) entry which is preliminary data.</text>
</comment>
<evidence type="ECO:0000313" key="4">
    <source>
        <dbReference type="EMBL" id="MSR92928.1"/>
    </source>
</evidence>
<feature type="domain" description="MRB1590-like C-terminal" evidence="3">
    <location>
        <begin position="467"/>
        <end position="566"/>
    </location>
</feature>
<dbReference type="InterPro" id="IPR046833">
    <property type="entry name" value="ABC_N"/>
</dbReference>
<dbReference type="PANTHER" id="PTHR38149">
    <property type="entry name" value="ATPASE"/>
    <property type="match status" value="1"/>
</dbReference>
<dbReference type="RefSeq" id="WP_334296363.1">
    <property type="nucleotide sequence ID" value="NZ_VULY01000018.1"/>
</dbReference>
<keyword evidence="5" id="KW-1185">Reference proteome</keyword>
<dbReference type="InterPro" id="IPR027417">
    <property type="entry name" value="P-loop_NTPase"/>
</dbReference>
<protein>
    <submittedName>
        <fullName evidence="4">ABC-ATPase domain-containing protein</fullName>
    </submittedName>
</protein>
<dbReference type="InterPro" id="IPR049069">
    <property type="entry name" value="MRB1590-like_C"/>
</dbReference>
<dbReference type="Pfam" id="PF20446">
    <property type="entry name" value="ABC_N"/>
    <property type="match status" value="1"/>
</dbReference>